<evidence type="ECO:0000313" key="10">
    <source>
        <dbReference type="Proteomes" id="UP000187526"/>
    </source>
</evidence>
<reference evidence="9 10" key="1">
    <citation type="submission" date="2016-10" db="EMBL/GenBank/DDBJ databases">
        <title>Alkaliphiles isolated from bioreactors.</title>
        <authorList>
            <person name="Salah Z."/>
            <person name="Rout S.P."/>
            <person name="Humphreys P.N."/>
        </authorList>
    </citation>
    <scope>NUCLEOTIDE SEQUENCE [LARGE SCALE GENOMIC DNA]</scope>
    <source>
        <strain evidence="9 10">ZS02</strain>
    </source>
</reference>
<evidence type="ECO:0000313" key="9">
    <source>
        <dbReference type="EMBL" id="OMG53659.1"/>
    </source>
</evidence>
<keyword evidence="3 6" id="KW-0479">Metal-binding</keyword>
<feature type="chain" id="PRO_5013091010" evidence="7">
    <location>
        <begin position="21"/>
        <end position="100"/>
    </location>
</feature>
<dbReference type="Pfam" id="PF00034">
    <property type="entry name" value="Cytochrom_C"/>
    <property type="match status" value="1"/>
</dbReference>
<dbReference type="InterPro" id="IPR009056">
    <property type="entry name" value="Cyt_c-like_dom"/>
</dbReference>
<evidence type="ECO:0000259" key="8">
    <source>
        <dbReference type="PROSITE" id="PS51007"/>
    </source>
</evidence>
<evidence type="ECO:0000256" key="7">
    <source>
        <dbReference type="SAM" id="SignalP"/>
    </source>
</evidence>
<dbReference type="EMBL" id="MTHD01000003">
    <property type="protein sequence ID" value="OMG53659.1"/>
    <property type="molecule type" value="Genomic_DNA"/>
</dbReference>
<keyword evidence="1" id="KW-0813">Transport</keyword>
<accession>A0A1R1I4U2</accession>
<comment type="caution">
    <text evidence="9">The sequence shown here is derived from an EMBL/GenBank/DDBJ whole genome shotgun (WGS) entry which is preliminary data.</text>
</comment>
<name>A0A1R1I4U2_9RHOO</name>
<dbReference type="InterPro" id="IPR036909">
    <property type="entry name" value="Cyt_c-like_dom_sf"/>
</dbReference>
<feature type="domain" description="Cytochrome c" evidence="8">
    <location>
        <begin position="6"/>
        <end position="100"/>
    </location>
</feature>
<feature type="binding site" description="covalent" evidence="6">
    <location>
        <position position="30"/>
    </location>
    <ligand>
        <name>heme c</name>
        <dbReference type="ChEBI" id="CHEBI:61717"/>
    </ligand>
</feature>
<evidence type="ECO:0000256" key="5">
    <source>
        <dbReference type="ARBA" id="ARBA00023004"/>
    </source>
</evidence>
<evidence type="ECO:0000256" key="1">
    <source>
        <dbReference type="ARBA" id="ARBA00022448"/>
    </source>
</evidence>
<dbReference type="Proteomes" id="UP000187526">
    <property type="component" value="Unassembled WGS sequence"/>
</dbReference>
<keyword evidence="7" id="KW-0732">Signal</keyword>
<dbReference type="SUPFAM" id="SSF46626">
    <property type="entry name" value="Cytochrome c"/>
    <property type="match status" value="1"/>
</dbReference>
<dbReference type="InterPro" id="IPR002324">
    <property type="entry name" value="Cyt_c_ID"/>
</dbReference>
<evidence type="ECO:0000256" key="3">
    <source>
        <dbReference type="ARBA" id="ARBA00022723"/>
    </source>
</evidence>
<protein>
    <submittedName>
        <fullName evidence="9">Cytochrome C biogenesis protein CcsA</fullName>
    </submittedName>
</protein>
<keyword evidence="4" id="KW-0249">Electron transport</keyword>
<gene>
    <name evidence="9" type="ORF">BJN45_09480</name>
</gene>
<keyword evidence="10" id="KW-1185">Reference proteome</keyword>
<proteinExistence type="predicted"/>
<organism evidence="9 10">
    <name type="scientific">Azonexus hydrophilus</name>
    <dbReference type="NCBI Taxonomy" id="418702"/>
    <lineage>
        <taxon>Bacteria</taxon>
        <taxon>Pseudomonadati</taxon>
        <taxon>Pseudomonadota</taxon>
        <taxon>Betaproteobacteria</taxon>
        <taxon>Rhodocyclales</taxon>
        <taxon>Azonexaceae</taxon>
        <taxon>Azonexus</taxon>
    </lineage>
</organism>
<dbReference type="PROSITE" id="PS51007">
    <property type="entry name" value="CYTC"/>
    <property type="match status" value="1"/>
</dbReference>
<keyword evidence="5 6" id="KW-0408">Iron</keyword>
<keyword evidence="2 6" id="KW-0349">Heme</keyword>
<comment type="PTM">
    <text evidence="6">Binds 1 heme c group covalently per subunit.</text>
</comment>
<feature type="binding site" description="covalent" evidence="6">
    <location>
        <position position="79"/>
    </location>
    <ligand>
        <name>heme c</name>
        <dbReference type="ChEBI" id="CHEBI:61717"/>
    </ligand>
</feature>
<dbReference type="OrthoDB" id="9814063at2"/>
<sequence length="100" mass="10479">MKKTISAMLAGLLVAVPAMASEDLAKAKNCLTCHAPEKKIVGPSYKDITAKRAGERGAEAALAAKIKNGSKDEWGKVPMPPNAVSDAEAATLAKWVLSFK</sequence>
<dbReference type="STRING" id="418702.BJN45_09480"/>
<evidence type="ECO:0000256" key="4">
    <source>
        <dbReference type="ARBA" id="ARBA00022982"/>
    </source>
</evidence>
<dbReference type="Gene3D" id="1.10.760.10">
    <property type="entry name" value="Cytochrome c-like domain"/>
    <property type="match status" value="1"/>
</dbReference>
<dbReference type="AlphaFoldDB" id="A0A1R1I4U2"/>
<dbReference type="GO" id="GO:0020037">
    <property type="term" value="F:heme binding"/>
    <property type="evidence" value="ECO:0007669"/>
    <property type="project" value="InterPro"/>
</dbReference>
<dbReference type="GO" id="GO:0009055">
    <property type="term" value="F:electron transfer activity"/>
    <property type="evidence" value="ECO:0007669"/>
    <property type="project" value="InterPro"/>
</dbReference>
<dbReference type="RefSeq" id="WP_076094569.1">
    <property type="nucleotide sequence ID" value="NZ_MTHD01000003.1"/>
</dbReference>
<evidence type="ECO:0000256" key="2">
    <source>
        <dbReference type="ARBA" id="ARBA00022617"/>
    </source>
</evidence>
<feature type="signal peptide" evidence="7">
    <location>
        <begin position="1"/>
        <end position="20"/>
    </location>
</feature>
<dbReference type="PRINTS" id="PR00606">
    <property type="entry name" value="CYTCHROMECID"/>
</dbReference>
<dbReference type="GO" id="GO:0005506">
    <property type="term" value="F:iron ion binding"/>
    <property type="evidence" value="ECO:0007669"/>
    <property type="project" value="InterPro"/>
</dbReference>
<feature type="binding site" description="covalent" evidence="6">
    <location>
        <position position="34"/>
    </location>
    <ligand>
        <name>heme c</name>
        <dbReference type="ChEBI" id="CHEBI:61717"/>
    </ligand>
</feature>
<evidence type="ECO:0000256" key="6">
    <source>
        <dbReference type="PIRSR" id="PIRSR602324-1"/>
    </source>
</evidence>